<proteinExistence type="predicted"/>
<organism evidence="1 2">
    <name type="scientific">Kingdonia uniflora</name>
    <dbReference type="NCBI Taxonomy" id="39325"/>
    <lineage>
        <taxon>Eukaryota</taxon>
        <taxon>Viridiplantae</taxon>
        <taxon>Streptophyta</taxon>
        <taxon>Embryophyta</taxon>
        <taxon>Tracheophyta</taxon>
        <taxon>Spermatophyta</taxon>
        <taxon>Magnoliopsida</taxon>
        <taxon>Ranunculales</taxon>
        <taxon>Circaeasteraceae</taxon>
        <taxon>Kingdonia</taxon>
    </lineage>
</organism>
<comment type="caution">
    <text evidence="1">The sequence shown here is derived from an EMBL/GenBank/DDBJ whole genome shotgun (WGS) entry which is preliminary data.</text>
</comment>
<evidence type="ECO:0000313" key="1">
    <source>
        <dbReference type="EMBL" id="KAF6168442.1"/>
    </source>
</evidence>
<keyword evidence="2" id="KW-1185">Reference proteome</keyword>
<accession>A0A7J7NNB5</accession>
<dbReference type="Proteomes" id="UP000541444">
    <property type="component" value="Unassembled WGS sequence"/>
</dbReference>
<dbReference type="EMBL" id="JACGCM010000696">
    <property type="protein sequence ID" value="KAF6168442.1"/>
    <property type="molecule type" value="Genomic_DNA"/>
</dbReference>
<dbReference type="AlphaFoldDB" id="A0A7J7NNB5"/>
<name>A0A7J7NNB5_9MAGN</name>
<gene>
    <name evidence="1" type="ORF">GIB67_004994</name>
</gene>
<evidence type="ECO:0000313" key="2">
    <source>
        <dbReference type="Proteomes" id="UP000541444"/>
    </source>
</evidence>
<protein>
    <submittedName>
        <fullName evidence="1">Uncharacterized protein</fullName>
    </submittedName>
</protein>
<sequence>MPILPRSCELLDWYGTTFAYGTLQQGGRASRDFYNILIDEIVHLTENGPLEDAVTAITASETDMQQELVQEAMRNYIEIPAIGGVPAIELPVVSAPAVGAHAIGSSSSATKIRAAVVRVFSQLEEHGKMLLKLDDHGKRL</sequence>
<reference evidence="1 2" key="1">
    <citation type="journal article" date="2020" name="IScience">
        <title>Genome Sequencing of the Endangered Kingdonia uniflora (Circaeasteraceae, Ranunculales) Reveals Potential Mechanisms of Evolutionary Specialization.</title>
        <authorList>
            <person name="Sun Y."/>
            <person name="Deng T."/>
            <person name="Zhang A."/>
            <person name="Moore M.J."/>
            <person name="Landis J.B."/>
            <person name="Lin N."/>
            <person name="Zhang H."/>
            <person name="Zhang X."/>
            <person name="Huang J."/>
            <person name="Zhang X."/>
            <person name="Sun H."/>
            <person name="Wang H."/>
        </authorList>
    </citation>
    <scope>NUCLEOTIDE SEQUENCE [LARGE SCALE GENOMIC DNA]</scope>
    <source>
        <strain evidence="1">TB1705</strain>
        <tissue evidence="1">Leaf</tissue>
    </source>
</reference>